<organism evidence="1 2">
    <name type="scientific">Raineyella fluvialis</name>
    <dbReference type="NCBI Taxonomy" id="2662261"/>
    <lineage>
        <taxon>Bacteria</taxon>
        <taxon>Bacillati</taxon>
        <taxon>Actinomycetota</taxon>
        <taxon>Actinomycetes</taxon>
        <taxon>Propionibacteriales</taxon>
        <taxon>Propionibacteriaceae</taxon>
        <taxon>Raineyella</taxon>
    </lineage>
</organism>
<dbReference type="PANTHER" id="PTHR36439:SF1">
    <property type="entry name" value="DUF1697 DOMAIN-CONTAINING PROTEIN"/>
    <property type="match status" value="1"/>
</dbReference>
<protein>
    <submittedName>
        <fullName evidence="1">DUF1697 domain-containing protein</fullName>
    </submittedName>
</protein>
<dbReference type="AlphaFoldDB" id="A0A5Q2FCK8"/>
<sequence length="175" mass="19151">MDYAMFLRGINVGGIRVPMAALKDCLADIGLENVRTYQQTGNVTFSSGEPLRNLWPTIEEALTSTFSYEAHVLLLPRTELDAVVSGYPFPPSEDHHRYAVLCASDQVAADLVDLALTAAHESGGDTERVAGGTRVVYWSCPKGSTLTTPFAKVLGQRRFRATTTSRNLNTLEKML</sequence>
<reference evidence="1 2" key="1">
    <citation type="submission" date="2019-10" db="EMBL/GenBank/DDBJ databases">
        <title>Genomic analysis of Raineyella sp. CBA3103.</title>
        <authorList>
            <person name="Roh S.W."/>
        </authorList>
    </citation>
    <scope>NUCLEOTIDE SEQUENCE [LARGE SCALE GENOMIC DNA]</scope>
    <source>
        <strain evidence="1 2">CBA3103</strain>
    </source>
</reference>
<dbReference type="InterPro" id="IPR012545">
    <property type="entry name" value="DUF1697"/>
</dbReference>
<evidence type="ECO:0000313" key="1">
    <source>
        <dbReference type="EMBL" id="QGF24652.1"/>
    </source>
</evidence>
<dbReference type="PIRSF" id="PIRSF008502">
    <property type="entry name" value="UCP008502"/>
    <property type="match status" value="1"/>
</dbReference>
<gene>
    <name evidence="1" type="ORF">Rai3103_14555</name>
</gene>
<dbReference type="SUPFAM" id="SSF160379">
    <property type="entry name" value="SP0830-like"/>
    <property type="match status" value="1"/>
</dbReference>
<dbReference type="Gene3D" id="3.30.70.1280">
    <property type="entry name" value="SP0830-like domains"/>
    <property type="match status" value="1"/>
</dbReference>
<evidence type="ECO:0000313" key="2">
    <source>
        <dbReference type="Proteomes" id="UP000386847"/>
    </source>
</evidence>
<name>A0A5Q2FCK8_9ACTN</name>
<dbReference type="KEGG" id="rain:Rai3103_14555"/>
<dbReference type="Pfam" id="PF08002">
    <property type="entry name" value="DUF1697"/>
    <property type="match status" value="1"/>
</dbReference>
<dbReference type="RefSeq" id="WP_153573181.1">
    <property type="nucleotide sequence ID" value="NZ_CP045725.1"/>
</dbReference>
<keyword evidence="2" id="KW-1185">Reference proteome</keyword>
<proteinExistence type="predicted"/>
<dbReference type="PANTHER" id="PTHR36439">
    <property type="entry name" value="BLL4334 PROTEIN"/>
    <property type="match status" value="1"/>
</dbReference>
<dbReference type="Proteomes" id="UP000386847">
    <property type="component" value="Chromosome"/>
</dbReference>
<accession>A0A5Q2FCK8</accession>
<dbReference type="EMBL" id="CP045725">
    <property type="protein sequence ID" value="QGF24652.1"/>
    <property type="molecule type" value="Genomic_DNA"/>
</dbReference>